<dbReference type="PROSITE" id="PS51063">
    <property type="entry name" value="HTH_CRP_2"/>
    <property type="match status" value="1"/>
</dbReference>
<keyword evidence="6" id="KW-1185">Reference proteome</keyword>
<keyword evidence="2" id="KW-0238">DNA-binding</keyword>
<dbReference type="Pfam" id="PF13545">
    <property type="entry name" value="HTH_Crp_2"/>
    <property type="match status" value="1"/>
</dbReference>
<sequence length="237" mass="26751">MSKRSKAAAGDRIGLYDALVRAGLEPRLATLLDDMPRKSVEVDPRRPFREAGVERNEVFFVESGILAKYKGDGAGRRQIIALRFAGDGILPGEGVADYGIHAIVRSRVLVGQQRDFDPIVDAHPELARFFWKLTQRHADIGYEWLLNCGRRDSTARVVHLLCELAERSGLDPDKRRMMNPFTQQQIADITGQTSVNVNRVFADLERQGLIKREGRDILFEDWDELRRVASFSAAYLG</sequence>
<dbReference type="Gene3D" id="1.10.10.10">
    <property type="entry name" value="Winged helix-like DNA-binding domain superfamily/Winged helix DNA-binding domain"/>
    <property type="match status" value="1"/>
</dbReference>
<reference evidence="5 6" key="1">
    <citation type="submission" date="2024-02" db="EMBL/GenBank/DDBJ databases">
        <title>Full genome sequence of Sphingomonas kaistensis.</title>
        <authorList>
            <person name="Poletto B.L."/>
            <person name="Silva G."/>
            <person name="Galante D."/>
            <person name="Campos K.R."/>
            <person name="Santos M.B.N."/>
            <person name="Sacchi C.T."/>
        </authorList>
    </citation>
    <scope>NUCLEOTIDE SEQUENCE [LARGE SCALE GENOMIC DNA]</scope>
    <source>
        <strain evidence="5 6">MA4R</strain>
    </source>
</reference>
<dbReference type="InterPro" id="IPR018490">
    <property type="entry name" value="cNMP-bd_dom_sf"/>
</dbReference>
<evidence type="ECO:0000256" key="2">
    <source>
        <dbReference type="ARBA" id="ARBA00023125"/>
    </source>
</evidence>
<evidence type="ECO:0000313" key="6">
    <source>
        <dbReference type="Proteomes" id="UP001382935"/>
    </source>
</evidence>
<dbReference type="Proteomes" id="UP001382935">
    <property type="component" value="Chromosome"/>
</dbReference>
<name>A0ABZ2G5G0_9SPHN</name>
<dbReference type="CDD" id="cd00038">
    <property type="entry name" value="CAP_ED"/>
    <property type="match status" value="1"/>
</dbReference>
<accession>A0ABZ2G5G0</accession>
<dbReference type="SMART" id="SM00419">
    <property type="entry name" value="HTH_CRP"/>
    <property type="match status" value="1"/>
</dbReference>
<evidence type="ECO:0000256" key="3">
    <source>
        <dbReference type="ARBA" id="ARBA00023163"/>
    </source>
</evidence>
<proteinExistence type="predicted"/>
<dbReference type="InterPro" id="IPR014710">
    <property type="entry name" value="RmlC-like_jellyroll"/>
</dbReference>
<organism evidence="5 6">
    <name type="scientific">Sphingomonas kaistensis</name>
    <dbReference type="NCBI Taxonomy" id="298708"/>
    <lineage>
        <taxon>Bacteria</taxon>
        <taxon>Pseudomonadati</taxon>
        <taxon>Pseudomonadota</taxon>
        <taxon>Alphaproteobacteria</taxon>
        <taxon>Sphingomonadales</taxon>
        <taxon>Sphingomonadaceae</taxon>
        <taxon>Sphingomonas</taxon>
    </lineage>
</organism>
<keyword evidence="3" id="KW-0804">Transcription</keyword>
<keyword evidence="1" id="KW-0805">Transcription regulation</keyword>
<evidence type="ECO:0000259" key="4">
    <source>
        <dbReference type="PROSITE" id="PS51063"/>
    </source>
</evidence>
<dbReference type="InterPro" id="IPR036390">
    <property type="entry name" value="WH_DNA-bd_sf"/>
</dbReference>
<feature type="domain" description="HTH crp-type" evidence="4">
    <location>
        <begin position="151"/>
        <end position="223"/>
    </location>
</feature>
<evidence type="ECO:0000313" key="5">
    <source>
        <dbReference type="EMBL" id="WWM71085.1"/>
    </source>
</evidence>
<evidence type="ECO:0000256" key="1">
    <source>
        <dbReference type="ARBA" id="ARBA00023015"/>
    </source>
</evidence>
<dbReference type="RefSeq" id="WP_338504375.1">
    <property type="nucleotide sequence ID" value="NZ_CP145607.1"/>
</dbReference>
<dbReference type="InterPro" id="IPR000595">
    <property type="entry name" value="cNMP-bd_dom"/>
</dbReference>
<dbReference type="EMBL" id="CP145607">
    <property type="protein sequence ID" value="WWM71085.1"/>
    <property type="molecule type" value="Genomic_DNA"/>
</dbReference>
<dbReference type="SUPFAM" id="SSF46785">
    <property type="entry name" value="Winged helix' DNA-binding domain"/>
    <property type="match status" value="1"/>
</dbReference>
<dbReference type="InterPro" id="IPR036388">
    <property type="entry name" value="WH-like_DNA-bd_sf"/>
</dbReference>
<gene>
    <name evidence="5" type="ORF">V6R86_10465</name>
</gene>
<dbReference type="SUPFAM" id="SSF51206">
    <property type="entry name" value="cAMP-binding domain-like"/>
    <property type="match status" value="1"/>
</dbReference>
<dbReference type="InterPro" id="IPR012318">
    <property type="entry name" value="HTH_CRP"/>
</dbReference>
<protein>
    <submittedName>
        <fullName evidence="5">Crp/Fnr family transcriptional regulator</fullName>
    </submittedName>
</protein>
<dbReference type="Gene3D" id="2.60.120.10">
    <property type="entry name" value="Jelly Rolls"/>
    <property type="match status" value="1"/>
</dbReference>